<dbReference type="AlphaFoldDB" id="A0A9E2L4D6"/>
<reference evidence="2" key="1">
    <citation type="journal article" date="2021" name="PeerJ">
        <title>Extensive microbial diversity within the chicken gut microbiome revealed by metagenomics and culture.</title>
        <authorList>
            <person name="Gilroy R."/>
            <person name="Ravi A."/>
            <person name="Getino M."/>
            <person name="Pursley I."/>
            <person name="Horton D.L."/>
            <person name="Alikhan N.F."/>
            <person name="Baker D."/>
            <person name="Gharbi K."/>
            <person name="Hall N."/>
            <person name="Watson M."/>
            <person name="Adriaenssens E.M."/>
            <person name="Foster-Nyarko E."/>
            <person name="Jarju S."/>
            <person name="Secka A."/>
            <person name="Antonio M."/>
            <person name="Oren A."/>
            <person name="Chaudhuri R.R."/>
            <person name="La Ragione R."/>
            <person name="Hildebrand F."/>
            <person name="Pallen M.J."/>
        </authorList>
    </citation>
    <scope>NUCLEOTIDE SEQUENCE</scope>
    <source>
        <strain evidence="2">G3-2149</strain>
    </source>
</reference>
<name>A0A9E2L4D6_9BACT</name>
<accession>A0A9E2L4D6</accession>
<evidence type="ECO:0000259" key="1">
    <source>
        <dbReference type="Pfam" id="PF09413"/>
    </source>
</evidence>
<comment type="caution">
    <text evidence="2">The sequence shown here is derived from an EMBL/GenBank/DDBJ whole genome shotgun (WGS) entry which is preliminary data.</text>
</comment>
<evidence type="ECO:0000313" key="3">
    <source>
        <dbReference type="Proteomes" id="UP000823865"/>
    </source>
</evidence>
<dbReference type="Pfam" id="PF09413">
    <property type="entry name" value="DUF2007"/>
    <property type="match status" value="1"/>
</dbReference>
<dbReference type="InterPro" id="IPR018551">
    <property type="entry name" value="DUF2007"/>
</dbReference>
<dbReference type="EMBL" id="JAHLFU010000040">
    <property type="protein sequence ID" value="MBU3852672.1"/>
    <property type="molecule type" value="Genomic_DNA"/>
</dbReference>
<organism evidence="2 3">
    <name type="scientific">Candidatus Paraprevotella stercoravium</name>
    <dbReference type="NCBI Taxonomy" id="2838725"/>
    <lineage>
        <taxon>Bacteria</taxon>
        <taxon>Pseudomonadati</taxon>
        <taxon>Bacteroidota</taxon>
        <taxon>Bacteroidia</taxon>
        <taxon>Bacteroidales</taxon>
        <taxon>Prevotellaceae</taxon>
        <taxon>Paraprevotella</taxon>
    </lineage>
</organism>
<proteinExistence type="predicted"/>
<feature type="domain" description="DUF2007" evidence="1">
    <location>
        <begin position="8"/>
        <end position="66"/>
    </location>
</feature>
<gene>
    <name evidence="2" type="ORF">H9789_02355</name>
</gene>
<evidence type="ECO:0000313" key="2">
    <source>
        <dbReference type="EMBL" id="MBU3852672.1"/>
    </source>
</evidence>
<reference evidence="2" key="2">
    <citation type="submission" date="2021-04" db="EMBL/GenBank/DDBJ databases">
        <authorList>
            <person name="Gilroy R."/>
        </authorList>
    </citation>
    <scope>NUCLEOTIDE SEQUENCE</scope>
    <source>
        <strain evidence="2">G3-2149</strain>
    </source>
</reference>
<dbReference type="Proteomes" id="UP000823865">
    <property type="component" value="Unassembled WGS sequence"/>
</dbReference>
<protein>
    <submittedName>
        <fullName evidence="2">DUF2007 domain-containing protein</fullName>
    </submittedName>
</protein>
<sequence>MKQEEYNMATVFQSQDLGKIYLAHNQLQNSGVDSFIKNEFRAYNIGYIELQVHQKDVEQALHLLGELFPEEFARKIICPYCGSDQVHISSTAHNRFLKKIQVGIQQLKYQLLRELPKGTYQCENCQELFSYPHSSKDK</sequence>